<accession>A0ABT0BAT5</accession>
<dbReference type="PANTHER" id="PTHR32552">
    <property type="entry name" value="FERRICHROME IRON RECEPTOR-RELATED"/>
    <property type="match status" value="1"/>
</dbReference>
<evidence type="ECO:0000259" key="14">
    <source>
        <dbReference type="Pfam" id="PF07715"/>
    </source>
</evidence>
<feature type="domain" description="TonB-dependent receptor-like beta-barrel" evidence="13">
    <location>
        <begin position="278"/>
        <end position="697"/>
    </location>
</feature>
<keyword evidence="4" id="KW-0410">Iron transport</keyword>
<dbReference type="PROSITE" id="PS52016">
    <property type="entry name" value="TONB_DEPENDENT_REC_3"/>
    <property type="match status" value="1"/>
</dbReference>
<organism evidence="15 16">
    <name type="scientific">Novosphingobium organovorum</name>
    <dbReference type="NCBI Taxonomy" id="2930092"/>
    <lineage>
        <taxon>Bacteria</taxon>
        <taxon>Pseudomonadati</taxon>
        <taxon>Pseudomonadota</taxon>
        <taxon>Alphaproteobacteria</taxon>
        <taxon>Sphingomonadales</taxon>
        <taxon>Sphingomonadaceae</taxon>
        <taxon>Novosphingobium</taxon>
    </lineage>
</organism>
<dbReference type="InterPro" id="IPR036942">
    <property type="entry name" value="Beta-barrel_TonB_sf"/>
</dbReference>
<dbReference type="Pfam" id="PF00593">
    <property type="entry name" value="TonB_dep_Rec_b-barrel"/>
    <property type="match status" value="1"/>
</dbReference>
<evidence type="ECO:0000256" key="4">
    <source>
        <dbReference type="ARBA" id="ARBA00022496"/>
    </source>
</evidence>
<gene>
    <name evidence="15" type="ORF">MTR62_05555</name>
</gene>
<dbReference type="Pfam" id="PF07715">
    <property type="entry name" value="Plug"/>
    <property type="match status" value="1"/>
</dbReference>
<keyword evidence="9 11" id="KW-0472">Membrane</keyword>
<dbReference type="Gene3D" id="2.40.170.20">
    <property type="entry name" value="TonB-dependent receptor, beta-barrel domain"/>
    <property type="match status" value="1"/>
</dbReference>
<evidence type="ECO:0000313" key="15">
    <source>
        <dbReference type="EMBL" id="MCJ2182167.1"/>
    </source>
</evidence>
<dbReference type="RefSeq" id="WP_244017814.1">
    <property type="nucleotide sequence ID" value="NZ_JALHLF010000012.1"/>
</dbReference>
<dbReference type="InterPro" id="IPR012910">
    <property type="entry name" value="Plug_dom"/>
</dbReference>
<keyword evidence="15" id="KW-0675">Receptor</keyword>
<dbReference type="InterPro" id="IPR039426">
    <property type="entry name" value="TonB-dep_rcpt-like"/>
</dbReference>
<comment type="subcellular location">
    <subcellularLocation>
        <location evidence="1 11">Cell outer membrane</location>
        <topology evidence="1 11">Multi-pass membrane protein</topology>
    </subcellularLocation>
</comment>
<dbReference type="EMBL" id="JALHLF010000012">
    <property type="protein sequence ID" value="MCJ2182167.1"/>
    <property type="molecule type" value="Genomic_DNA"/>
</dbReference>
<evidence type="ECO:0000256" key="6">
    <source>
        <dbReference type="ARBA" id="ARBA00023004"/>
    </source>
</evidence>
<feature type="domain" description="TonB-dependent receptor plug" evidence="14">
    <location>
        <begin position="10"/>
        <end position="122"/>
    </location>
</feature>
<keyword evidence="3 11" id="KW-1134">Transmembrane beta strand</keyword>
<evidence type="ECO:0000256" key="1">
    <source>
        <dbReference type="ARBA" id="ARBA00004571"/>
    </source>
</evidence>
<sequence>MTATHQAVTLNKVPVSIAAYDAKALDTRSIRTVTDLVRQTPGIDVAAGYASPLLQRISIRGIDSSAGAPTTAIYIDDAAIQAPVGGLNYAGSTVPQIFDLERVEVLRGPQGTLFGAGAEGGAVRFITPTPSLTQTSIYAKGAIGVVEGGGVGGEIGGAIGTPIITDTLGLRLSYSHRWDAGYVDRLGWDGATNDTNANSAQVDILRAALQYKPVDGVSLVPSVYYQRYAINDTGQIWQSLSDRHEGSYVNGFAEKQPARDAYVLPSLRTVVRTGQVEFTAITSFLHRSVTQDRDQTNIMGGTYLGAPYPELADGTVVSTVFHSHSVQNNFAQELRLASADNDAALHWQVGLYYSNVRQTSTGTLNSPYFDAALIETYGVSSELFYGAELIDGTKLYDGNEHTRERQLAAYASLDLKVTPTLTLTAAGRYGVDKIDYQITERDPSFGTTDPSYNNGAKKEMPFTPKFAVSWQRTPDQLVYASASKGFRAGGVNSTLPQECSADLAAIGYDSTPRTYDSDTTWSYEVGNKSRLLGGALSLDASAFYVKWNNIQQALRLGCYYSLVLNSGKAVSKGFDLNLSLRASKALSLGGSVGYTDAKYTQDVVNDAGVIALDGQTLGQSPWSLDLWVDYRFEAFTHPSYIRIQDSFKSRNNGLYGQQMAASPTYDANFAPDQAYNSFDVRLGTSVGIADLALVVQNAFNEQQYRSTISLSASPEILSTVQRPRYFGLEAIVRY</sequence>
<keyword evidence="5 11" id="KW-0812">Transmembrane</keyword>
<evidence type="ECO:0000256" key="12">
    <source>
        <dbReference type="RuleBase" id="RU003357"/>
    </source>
</evidence>
<evidence type="ECO:0000256" key="5">
    <source>
        <dbReference type="ARBA" id="ARBA00022692"/>
    </source>
</evidence>
<protein>
    <submittedName>
        <fullName evidence="15">TonB-dependent receptor</fullName>
    </submittedName>
</protein>
<keyword evidence="10 11" id="KW-0998">Cell outer membrane</keyword>
<comment type="similarity">
    <text evidence="11 12">Belongs to the TonB-dependent receptor family.</text>
</comment>
<evidence type="ECO:0000256" key="10">
    <source>
        <dbReference type="ARBA" id="ARBA00023237"/>
    </source>
</evidence>
<evidence type="ECO:0000256" key="7">
    <source>
        <dbReference type="ARBA" id="ARBA00023065"/>
    </source>
</evidence>
<proteinExistence type="inferred from homology"/>
<name>A0ABT0BAT5_9SPHN</name>
<reference evidence="15" key="1">
    <citation type="submission" date="2022-03" db="EMBL/GenBank/DDBJ databases">
        <title>Identification of a novel bacterium isolated from mangrove sediments.</title>
        <authorList>
            <person name="Pan X."/>
        </authorList>
    </citation>
    <scope>NUCLEOTIDE SEQUENCE</scope>
    <source>
        <strain evidence="15">B1949</strain>
    </source>
</reference>
<evidence type="ECO:0000256" key="2">
    <source>
        <dbReference type="ARBA" id="ARBA00022448"/>
    </source>
</evidence>
<dbReference type="Proteomes" id="UP001162881">
    <property type="component" value="Unassembled WGS sequence"/>
</dbReference>
<keyword evidence="7" id="KW-0406">Ion transport</keyword>
<comment type="caution">
    <text evidence="15">The sequence shown here is derived from an EMBL/GenBank/DDBJ whole genome shotgun (WGS) entry which is preliminary data.</text>
</comment>
<keyword evidence="2 11" id="KW-0813">Transport</keyword>
<evidence type="ECO:0000256" key="9">
    <source>
        <dbReference type="ARBA" id="ARBA00023136"/>
    </source>
</evidence>
<evidence type="ECO:0000256" key="8">
    <source>
        <dbReference type="ARBA" id="ARBA00023077"/>
    </source>
</evidence>
<evidence type="ECO:0000256" key="11">
    <source>
        <dbReference type="PROSITE-ProRule" id="PRU01360"/>
    </source>
</evidence>
<keyword evidence="6" id="KW-0408">Iron</keyword>
<evidence type="ECO:0000313" key="16">
    <source>
        <dbReference type="Proteomes" id="UP001162881"/>
    </source>
</evidence>
<evidence type="ECO:0000259" key="13">
    <source>
        <dbReference type="Pfam" id="PF00593"/>
    </source>
</evidence>
<dbReference type="InterPro" id="IPR000531">
    <property type="entry name" value="Beta-barrel_TonB"/>
</dbReference>
<keyword evidence="16" id="KW-1185">Reference proteome</keyword>
<dbReference type="PANTHER" id="PTHR32552:SF81">
    <property type="entry name" value="TONB-DEPENDENT OUTER MEMBRANE RECEPTOR"/>
    <property type="match status" value="1"/>
</dbReference>
<keyword evidence="8 12" id="KW-0798">TonB box</keyword>
<dbReference type="SUPFAM" id="SSF56935">
    <property type="entry name" value="Porins"/>
    <property type="match status" value="1"/>
</dbReference>
<evidence type="ECO:0000256" key="3">
    <source>
        <dbReference type="ARBA" id="ARBA00022452"/>
    </source>
</evidence>